<evidence type="ECO:0000256" key="1">
    <source>
        <dbReference type="ARBA" id="ARBA00007613"/>
    </source>
</evidence>
<dbReference type="Gene3D" id="1.20.1600.10">
    <property type="entry name" value="Outer membrane efflux proteins (OEP)"/>
    <property type="match status" value="1"/>
</dbReference>
<evidence type="ECO:0008006" key="6">
    <source>
        <dbReference type="Google" id="ProtNLM"/>
    </source>
</evidence>
<feature type="region of interest" description="Disordered" evidence="3">
    <location>
        <begin position="96"/>
        <end position="116"/>
    </location>
</feature>
<dbReference type="Gene3D" id="2.20.200.10">
    <property type="entry name" value="Outer membrane efflux proteins (OEP)"/>
    <property type="match status" value="1"/>
</dbReference>
<keyword evidence="2" id="KW-0472">Membrane</keyword>
<dbReference type="InterPro" id="IPR010131">
    <property type="entry name" value="MdtP/NodT-like"/>
</dbReference>
<accession>A0A1Y0EKG0</accession>
<comment type="subcellular location">
    <subcellularLocation>
        <location evidence="2">Cell membrane</location>
        <topology evidence="2">Lipid-anchor</topology>
    </subcellularLocation>
</comment>
<dbReference type="AlphaFoldDB" id="A0A1Y0EKG0"/>
<sequence>MAAGRQGRPPVRVSGRRARSARSPREGGTAAGALRNPARHLWCNVAPDPLEHCLPDPLFIRGARWAAPVLLLAGLCACSLTPPPAQVATAVPARWHLDDATPPSPAAPGQPAAAPVASLHDAWQQLNDPVLLQLIAQALAVSPDVASARTRVSEARAGLIAAGAARLPTLDGQLSATRSNAGTTTAQGGTVPATVLQAGLQSQWEIDLFGGRGAAHEAASRRAEAALAQQAAAHVALAAEVANAYFNERACSQQWDVARADAESRAHSAQLTALSAQAGFTAPADAALARAAAADAAARTRDTQTQCAVARKALVALTASDEAALAQQLQDVRLREAWPVMAAVPSVPAPLLLQRPDVFAAEQAVAAASADVGEAQAQRYPRLTLTGSIGRMQTRALGVHASADTWSLGPLALSVPLFDGGVRRANVATSQARYDEAVVGLRATVRDAVREVEVALTQLAASQARKTQLQTAVADYQRYLRATQARHDNGLASQFELEDARRTWLAARLSLVGVQRDEALAWVSLYRALGGGWQRDGQALADAASATPASPASPTTASP</sequence>
<comment type="similarity">
    <text evidence="1 2">Belongs to the outer membrane factor (OMF) (TC 1.B.17) family.</text>
</comment>
<dbReference type="KEGG" id="cser:CCO03_02905"/>
<dbReference type="EMBL" id="CP021455">
    <property type="protein sequence ID" value="ARU03772.1"/>
    <property type="molecule type" value="Genomic_DNA"/>
</dbReference>
<dbReference type="Pfam" id="PF02321">
    <property type="entry name" value="OEP"/>
    <property type="match status" value="2"/>
</dbReference>
<evidence type="ECO:0000313" key="4">
    <source>
        <dbReference type="EMBL" id="ARU03772.1"/>
    </source>
</evidence>
<dbReference type="NCBIfam" id="TIGR01845">
    <property type="entry name" value="outer_NodT"/>
    <property type="match status" value="1"/>
</dbReference>
<dbReference type="GO" id="GO:0005886">
    <property type="term" value="C:plasma membrane"/>
    <property type="evidence" value="ECO:0007669"/>
    <property type="project" value="UniProtKB-SubCell"/>
</dbReference>
<keyword evidence="2" id="KW-0449">Lipoprotein</keyword>
<dbReference type="PANTHER" id="PTHR30203">
    <property type="entry name" value="OUTER MEMBRANE CATION EFFLUX PROTEIN"/>
    <property type="match status" value="1"/>
</dbReference>
<dbReference type="PANTHER" id="PTHR30203:SF29">
    <property type="entry name" value="PROTEIN CYAE"/>
    <property type="match status" value="1"/>
</dbReference>
<evidence type="ECO:0000256" key="2">
    <source>
        <dbReference type="RuleBase" id="RU362097"/>
    </source>
</evidence>
<evidence type="ECO:0000256" key="3">
    <source>
        <dbReference type="SAM" id="MobiDB-lite"/>
    </source>
</evidence>
<name>A0A1Y0EKG0_9BURK</name>
<keyword evidence="2" id="KW-0564">Palmitate</keyword>
<feature type="compositionally biased region" description="Low complexity" evidence="3">
    <location>
        <begin position="543"/>
        <end position="559"/>
    </location>
</feature>
<evidence type="ECO:0000313" key="5">
    <source>
        <dbReference type="Proteomes" id="UP000196138"/>
    </source>
</evidence>
<dbReference type="Proteomes" id="UP000196138">
    <property type="component" value="Chromosome"/>
</dbReference>
<feature type="region of interest" description="Disordered" evidence="3">
    <location>
        <begin position="540"/>
        <end position="559"/>
    </location>
</feature>
<gene>
    <name evidence="4" type="ORF">CCO03_02905</name>
</gene>
<proteinExistence type="inferred from homology"/>
<dbReference type="SUPFAM" id="SSF56954">
    <property type="entry name" value="Outer membrane efflux proteins (OEP)"/>
    <property type="match status" value="1"/>
</dbReference>
<reference evidence="4 5" key="1">
    <citation type="submission" date="2017-05" db="EMBL/GenBank/DDBJ databases">
        <authorList>
            <person name="Song R."/>
            <person name="Chenine A.L."/>
            <person name="Ruprecht R.M."/>
        </authorList>
    </citation>
    <scope>NUCLEOTIDE SEQUENCE [LARGE SCALE GENOMIC DNA]</scope>
    <source>
        <strain evidence="4 5">DSM 26136</strain>
    </source>
</reference>
<organism evidence="4 5">
    <name type="scientific">Comamonas serinivorans</name>
    <dbReference type="NCBI Taxonomy" id="1082851"/>
    <lineage>
        <taxon>Bacteria</taxon>
        <taxon>Pseudomonadati</taxon>
        <taxon>Pseudomonadota</taxon>
        <taxon>Betaproteobacteria</taxon>
        <taxon>Burkholderiales</taxon>
        <taxon>Comamonadaceae</taxon>
        <taxon>Comamonas</taxon>
    </lineage>
</organism>
<protein>
    <recommendedName>
        <fullName evidence="6">RND transporter</fullName>
    </recommendedName>
</protein>
<dbReference type="InterPro" id="IPR003423">
    <property type="entry name" value="OMP_efflux"/>
</dbReference>
<dbReference type="OrthoDB" id="9770517at2"/>
<keyword evidence="2" id="KW-1134">Transmembrane beta strand</keyword>
<feature type="compositionally biased region" description="Low complexity" evidence="3">
    <location>
        <begin position="1"/>
        <end position="13"/>
    </location>
</feature>
<keyword evidence="2" id="KW-0812">Transmembrane</keyword>
<dbReference type="GO" id="GO:0015562">
    <property type="term" value="F:efflux transmembrane transporter activity"/>
    <property type="evidence" value="ECO:0007669"/>
    <property type="project" value="InterPro"/>
</dbReference>
<keyword evidence="5" id="KW-1185">Reference proteome</keyword>
<feature type="region of interest" description="Disordered" evidence="3">
    <location>
        <begin position="1"/>
        <end position="32"/>
    </location>
</feature>